<evidence type="ECO:0000313" key="2">
    <source>
        <dbReference type="EMBL" id="MPY10737.1"/>
    </source>
</evidence>
<dbReference type="PROSITE" id="PS51257">
    <property type="entry name" value="PROKAR_LIPOPROTEIN"/>
    <property type="match status" value="1"/>
</dbReference>
<dbReference type="RefSeq" id="WP_152814318.1">
    <property type="nucleotide sequence ID" value="NZ_VJXX01000002.1"/>
</dbReference>
<keyword evidence="1" id="KW-0732">Signal</keyword>
<evidence type="ECO:0008006" key="4">
    <source>
        <dbReference type="Google" id="ProtNLM"/>
    </source>
</evidence>
<reference evidence="3" key="1">
    <citation type="submission" date="2019-07" db="EMBL/GenBank/DDBJ databases">
        <title>Arthrobacter KR32 sp. nov., isolated from mountain cheese made of cows milk.</title>
        <authorList>
            <person name="Flegler A."/>
        </authorList>
    </citation>
    <scope>NUCLEOTIDE SEQUENCE [LARGE SCALE GENOMIC DNA]</scope>
    <source>
        <strain evidence="3">KR32</strain>
    </source>
</reference>
<sequence length="145" mass="16405">MRTVTKLTSLLLVLLMLTSCRSSESEEEITSRYVDTLSLVEGVAEVETEWRKGGGVAGTFMDVRLRTTTDDPVELEAIQYRAWEEIMPTIDLQSLVRLDWRVVSADGSLVATPTELGFQSDTTNEGIFKRQWEDEGLREQYQGPK</sequence>
<gene>
    <name evidence="2" type="ORF">FNH21_08405</name>
</gene>
<keyword evidence="3" id="KW-1185">Reference proteome</keyword>
<proteinExistence type="predicted"/>
<feature type="chain" id="PRO_5039547866" description="Lipoprotein" evidence="1">
    <location>
        <begin position="25"/>
        <end position="145"/>
    </location>
</feature>
<name>A0A7X1TNH3_9MICC</name>
<evidence type="ECO:0000313" key="3">
    <source>
        <dbReference type="Proteomes" id="UP000326464"/>
    </source>
</evidence>
<organism evidence="2 3">
    <name type="scientific">Arthrobacter bussei</name>
    <dbReference type="NCBI Taxonomy" id="2594179"/>
    <lineage>
        <taxon>Bacteria</taxon>
        <taxon>Bacillati</taxon>
        <taxon>Actinomycetota</taxon>
        <taxon>Actinomycetes</taxon>
        <taxon>Micrococcales</taxon>
        <taxon>Micrococcaceae</taxon>
        <taxon>Arthrobacter</taxon>
    </lineage>
</organism>
<comment type="caution">
    <text evidence="2">The sequence shown here is derived from an EMBL/GenBank/DDBJ whole genome shotgun (WGS) entry which is preliminary data.</text>
</comment>
<feature type="signal peptide" evidence="1">
    <location>
        <begin position="1"/>
        <end position="24"/>
    </location>
</feature>
<dbReference type="Proteomes" id="UP000326464">
    <property type="component" value="Unassembled WGS sequence"/>
</dbReference>
<accession>A0A7X1TNH3</accession>
<dbReference type="EMBL" id="VJXX01000002">
    <property type="protein sequence ID" value="MPY10737.1"/>
    <property type="molecule type" value="Genomic_DNA"/>
</dbReference>
<dbReference type="AlphaFoldDB" id="A0A7X1TNH3"/>
<protein>
    <recommendedName>
        <fullName evidence="4">Lipoprotein</fullName>
    </recommendedName>
</protein>
<evidence type="ECO:0000256" key="1">
    <source>
        <dbReference type="SAM" id="SignalP"/>
    </source>
</evidence>